<feature type="region of interest" description="Disordered" evidence="1">
    <location>
        <begin position="233"/>
        <end position="283"/>
    </location>
</feature>
<sequence length="383" mass="42763">MENCKSCSNPLPLTGYFCGGCLTQFKCKSCDAPLEVDYAGCTNCGTPKINTAKNSVPNNFNTFRLHETSTDRTIEATFSNEVGKDLAGILRDSYASKLAAKQLGTAYSGANPLPPETTEEADAEVINEKPVQKTVIIPNNYPTLLAAAMRNLPATETEWVIVYSFFASNFGNDTFTRKDILEKYKESKRFNKETTTKTLSVYIKLAVNGQYINPLQDEFAMFEKGIEKAKEILSRTTSSSAKPTKNRSKNEQKTEDGNLEKTAKNKRATAKNTNTPKRLSNLDLAPTGKRSLEDFYNEWPEKKNNENNLLFTYYLQEILKIDTITADHIYTCYDALNLIIPTAFAQSLANTIARTGWIQTNNGNLSVTTKGSNYLKTWKKKAV</sequence>
<accession>A0ABP8MXQ0</accession>
<organism evidence="2 3">
    <name type="scientific">Rurimicrobium arvi</name>
    <dbReference type="NCBI Taxonomy" id="2049916"/>
    <lineage>
        <taxon>Bacteria</taxon>
        <taxon>Pseudomonadati</taxon>
        <taxon>Bacteroidota</taxon>
        <taxon>Chitinophagia</taxon>
        <taxon>Chitinophagales</taxon>
        <taxon>Chitinophagaceae</taxon>
        <taxon>Rurimicrobium</taxon>
    </lineage>
</organism>
<reference evidence="3" key="1">
    <citation type="journal article" date="2019" name="Int. J. Syst. Evol. Microbiol.">
        <title>The Global Catalogue of Microorganisms (GCM) 10K type strain sequencing project: providing services to taxonomists for standard genome sequencing and annotation.</title>
        <authorList>
            <consortium name="The Broad Institute Genomics Platform"/>
            <consortium name="The Broad Institute Genome Sequencing Center for Infectious Disease"/>
            <person name="Wu L."/>
            <person name="Ma J."/>
        </authorList>
    </citation>
    <scope>NUCLEOTIDE SEQUENCE [LARGE SCALE GENOMIC DNA]</scope>
    <source>
        <strain evidence="3">JCM 31921</strain>
    </source>
</reference>
<evidence type="ECO:0000313" key="3">
    <source>
        <dbReference type="Proteomes" id="UP001501410"/>
    </source>
</evidence>
<comment type="caution">
    <text evidence="2">The sequence shown here is derived from an EMBL/GenBank/DDBJ whole genome shotgun (WGS) entry which is preliminary data.</text>
</comment>
<protein>
    <recommendedName>
        <fullName evidence="4">Zinc ribbon domain-containing protein</fullName>
    </recommendedName>
</protein>
<evidence type="ECO:0000256" key="1">
    <source>
        <dbReference type="SAM" id="MobiDB-lite"/>
    </source>
</evidence>
<proteinExistence type="predicted"/>
<feature type="compositionally biased region" description="Polar residues" evidence="1">
    <location>
        <begin position="234"/>
        <end position="243"/>
    </location>
</feature>
<dbReference type="EMBL" id="BAABEZ010000024">
    <property type="protein sequence ID" value="GAA4457881.1"/>
    <property type="molecule type" value="Genomic_DNA"/>
</dbReference>
<dbReference type="Proteomes" id="UP001501410">
    <property type="component" value="Unassembled WGS sequence"/>
</dbReference>
<evidence type="ECO:0000313" key="2">
    <source>
        <dbReference type="EMBL" id="GAA4457881.1"/>
    </source>
</evidence>
<dbReference type="RefSeq" id="WP_344827789.1">
    <property type="nucleotide sequence ID" value="NZ_BAABEZ010000024.1"/>
</dbReference>
<gene>
    <name evidence="2" type="ORF">GCM10023092_25290</name>
</gene>
<evidence type="ECO:0008006" key="4">
    <source>
        <dbReference type="Google" id="ProtNLM"/>
    </source>
</evidence>
<name>A0ABP8MXQ0_9BACT</name>
<keyword evidence="3" id="KW-1185">Reference proteome</keyword>
<feature type="compositionally biased region" description="Basic and acidic residues" evidence="1">
    <location>
        <begin position="248"/>
        <end position="263"/>
    </location>
</feature>